<name>A0ABQ5YKY6_9NEIS</name>
<keyword evidence="5" id="KW-1185">Reference proteome</keyword>
<dbReference type="PANTHER" id="PTHR35936">
    <property type="entry name" value="MEMBRANE-BOUND LYTIC MUREIN TRANSGLYCOSYLASE F"/>
    <property type="match status" value="1"/>
</dbReference>
<evidence type="ECO:0000256" key="1">
    <source>
        <dbReference type="ARBA" id="ARBA00022729"/>
    </source>
</evidence>
<evidence type="ECO:0000256" key="2">
    <source>
        <dbReference type="SAM" id="SignalP"/>
    </source>
</evidence>
<feature type="signal peptide" evidence="2">
    <location>
        <begin position="1"/>
        <end position="19"/>
    </location>
</feature>
<dbReference type="Gene3D" id="3.40.190.10">
    <property type="entry name" value="Periplasmic binding protein-like II"/>
    <property type="match status" value="2"/>
</dbReference>
<feature type="chain" id="PRO_5047325631" description="Solute-binding protein family 3/N-terminal domain-containing protein" evidence="2">
    <location>
        <begin position="20"/>
        <end position="243"/>
    </location>
</feature>
<sequence>MMKLFILSAVMACSAAAWAETVTIGAEDDWAPYCSKVGNDAKGFAVDVVREAFKAAGVEVKFALVPYARCMSEAKEGKLVGCFNAARNSLLENDYLWHAKPMFNARINIYAPADSSESGLTPKSLEGKDVAVTNNYEYGDDFDRNTKIKRSVSNQDEQGFRKLLAKRVQYMVAYEKVANAIFSKNKAEFTGKFKAVGMTAEPGLYIAFSKKHPDSAKFVEKFNQGMEAIRKSGKYKSLETAWP</sequence>
<evidence type="ECO:0000259" key="3">
    <source>
        <dbReference type="SMART" id="SM00062"/>
    </source>
</evidence>
<evidence type="ECO:0000313" key="4">
    <source>
        <dbReference type="EMBL" id="GLR15264.1"/>
    </source>
</evidence>
<accession>A0ABQ5YKY6</accession>
<evidence type="ECO:0000313" key="5">
    <source>
        <dbReference type="Proteomes" id="UP001156706"/>
    </source>
</evidence>
<comment type="caution">
    <text evidence="4">The sequence shown here is derived from an EMBL/GenBank/DDBJ whole genome shotgun (WGS) entry which is preliminary data.</text>
</comment>
<dbReference type="InterPro" id="IPR001638">
    <property type="entry name" value="Solute-binding_3/MltF_N"/>
</dbReference>
<dbReference type="Pfam" id="PF00497">
    <property type="entry name" value="SBP_bac_3"/>
    <property type="match status" value="1"/>
</dbReference>
<proteinExistence type="predicted"/>
<keyword evidence="1 2" id="KW-0732">Signal</keyword>
<feature type="domain" description="Solute-binding protein family 3/N-terminal" evidence="3">
    <location>
        <begin position="21"/>
        <end position="243"/>
    </location>
</feature>
<dbReference type="SUPFAM" id="SSF53850">
    <property type="entry name" value="Periplasmic binding protein-like II"/>
    <property type="match status" value="1"/>
</dbReference>
<organism evidence="4 5">
    <name type="scientific">Chitinimonas prasina</name>
    <dbReference type="NCBI Taxonomy" id="1434937"/>
    <lineage>
        <taxon>Bacteria</taxon>
        <taxon>Pseudomonadati</taxon>
        <taxon>Pseudomonadota</taxon>
        <taxon>Betaproteobacteria</taxon>
        <taxon>Neisseriales</taxon>
        <taxon>Chitinibacteraceae</taxon>
        <taxon>Chitinimonas</taxon>
    </lineage>
</organism>
<dbReference type="EMBL" id="BSOG01000007">
    <property type="protein sequence ID" value="GLR15264.1"/>
    <property type="molecule type" value="Genomic_DNA"/>
</dbReference>
<gene>
    <name evidence="4" type="ORF">GCM10007907_40540</name>
</gene>
<dbReference type="Proteomes" id="UP001156706">
    <property type="component" value="Unassembled WGS sequence"/>
</dbReference>
<protein>
    <recommendedName>
        <fullName evidence="3">Solute-binding protein family 3/N-terminal domain-containing protein</fullName>
    </recommendedName>
</protein>
<dbReference type="RefSeq" id="WP_284198328.1">
    <property type="nucleotide sequence ID" value="NZ_BSOG01000007.1"/>
</dbReference>
<reference evidence="5" key="1">
    <citation type="journal article" date="2019" name="Int. J. Syst. Evol. Microbiol.">
        <title>The Global Catalogue of Microorganisms (GCM) 10K type strain sequencing project: providing services to taxonomists for standard genome sequencing and annotation.</title>
        <authorList>
            <consortium name="The Broad Institute Genomics Platform"/>
            <consortium name="The Broad Institute Genome Sequencing Center for Infectious Disease"/>
            <person name="Wu L."/>
            <person name="Ma J."/>
        </authorList>
    </citation>
    <scope>NUCLEOTIDE SEQUENCE [LARGE SCALE GENOMIC DNA]</scope>
    <source>
        <strain evidence="5">NBRC 110044</strain>
    </source>
</reference>
<dbReference type="SMART" id="SM00062">
    <property type="entry name" value="PBPb"/>
    <property type="match status" value="1"/>
</dbReference>
<dbReference type="PANTHER" id="PTHR35936:SF6">
    <property type="entry name" value="AMINO ACID ABC TRANSPORTER SUBSTRATE-BINDING PAAT FAMILY PROTEIN"/>
    <property type="match status" value="1"/>
</dbReference>